<keyword evidence="6" id="KW-0413">Isomerase</keyword>
<dbReference type="Gene3D" id="3.90.226.10">
    <property type="entry name" value="2-enoyl-CoA Hydratase, Chain A, domain 1"/>
    <property type="match status" value="1"/>
</dbReference>
<comment type="function">
    <text evidence="1">Could possibly oxidize fatty acids using specific components.</text>
</comment>
<comment type="catalytic activity">
    <reaction evidence="3">
        <text>a (3S)-3-hydroxyacyl-CoA = a (2E)-enoyl-CoA + H2O</text>
        <dbReference type="Rhea" id="RHEA:16105"/>
        <dbReference type="ChEBI" id="CHEBI:15377"/>
        <dbReference type="ChEBI" id="CHEBI:57318"/>
        <dbReference type="ChEBI" id="CHEBI:58856"/>
        <dbReference type="EC" id="4.2.1.17"/>
    </reaction>
</comment>
<dbReference type="PANTHER" id="PTHR43459:SF1">
    <property type="entry name" value="EG:BACN32G11.4 PROTEIN"/>
    <property type="match status" value="1"/>
</dbReference>
<evidence type="ECO:0000256" key="1">
    <source>
        <dbReference type="ARBA" id="ARBA00002994"/>
    </source>
</evidence>
<comment type="catalytic activity">
    <reaction evidence="4">
        <text>a 4-saturated-(3S)-3-hydroxyacyl-CoA = a (3E)-enoyl-CoA + H2O</text>
        <dbReference type="Rhea" id="RHEA:20724"/>
        <dbReference type="ChEBI" id="CHEBI:15377"/>
        <dbReference type="ChEBI" id="CHEBI:58521"/>
        <dbReference type="ChEBI" id="CHEBI:137480"/>
        <dbReference type="EC" id="4.2.1.17"/>
    </reaction>
</comment>
<dbReference type="CDD" id="cd06558">
    <property type="entry name" value="crotonase-like"/>
    <property type="match status" value="1"/>
</dbReference>
<evidence type="ECO:0000256" key="4">
    <source>
        <dbReference type="ARBA" id="ARBA00023717"/>
    </source>
</evidence>
<gene>
    <name evidence="6" type="ORF">LX12_004002</name>
</gene>
<evidence type="ECO:0000256" key="3">
    <source>
        <dbReference type="ARBA" id="ARBA00023709"/>
    </source>
</evidence>
<accession>A0ABT1H849</accession>
<dbReference type="Pfam" id="PF00378">
    <property type="entry name" value="ECH_1"/>
    <property type="match status" value="1"/>
</dbReference>
<dbReference type="InterPro" id="IPR001753">
    <property type="entry name" value="Enoyl-CoA_hydra/iso"/>
</dbReference>
<dbReference type="PANTHER" id="PTHR43459">
    <property type="entry name" value="ENOYL-COA HYDRATASE"/>
    <property type="match status" value="1"/>
</dbReference>
<comment type="caution">
    <text evidence="6">The sequence shown here is derived from an EMBL/GenBank/DDBJ whole genome shotgun (WGS) entry which is preliminary data.</text>
</comment>
<dbReference type="InterPro" id="IPR018376">
    <property type="entry name" value="Enoyl-CoA_hyd/isom_CS"/>
</dbReference>
<evidence type="ECO:0000313" key="6">
    <source>
        <dbReference type="EMBL" id="MCP2162790.1"/>
    </source>
</evidence>
<dbReference type="EMBL" id="JAMTCG010000008">
    <property type="protein sequence ID" value="MCP2162790.1"/>
    <property type="molecule type" value="Genomic_DNA"/>
</dbReference>
<name>A0ABT1H849_9NOCA</name>
<evidence type="ECO:0000313" key="7">
    <source>
        <dbReference type="Proteomes" id="UP001205740"/>
    </source>
</evidence>
<dbReference type="PROSITE" id="PS00166">
    <property type="entry name" value="ENOYL_COA_HYDRATASE"/>
    <property type="match status" value="1"/>
</dbReference>
<keyword evidence="2" id="KW-0276">Fatty acid metabolism</keyword>
<proteinExistence type="inferred from homology"/>
<keyword evidence="2" id="KW-0443">Lipid metabolism</keyword>
<sequence length="259" mass="26478">MTDSEYVSESDGVLTITVSTAAAGTSLAPGALVDGAAALREVAGGRRDVGAVLLVGAGANFCAGGDVRAFAGADDRSLLIRDLADTFHEFIRALRDADRPVVAAVTGWAAGAGMSIVLHADVAVAGPSSRLRPAYPGIGLTPDGGMTWMLSRAVGPARARRIILTDEIVDADAGLALGVLSTVVADDDVRTTAADTARTLADGPREALSAAKDLLTAALTTDLDEHLDLEAASIARMAGRPDGIEGVDAFVERRRPSFS</sequence>
<comment type="similarity">
    <text evidence="5">Belongs to the enoyl-CoA hydratase/isomerase family.</text>
</comment>
<dbReference type="SUPFAM" id="SSF52096">
    <property type="entry name" value="ClpP/crotonase"/>
    <property type="match status" value="1"/>
</dbReference>
<evidence type="ECO:0000256" key="2">
    <source>
        <dbReference type="ARBA" id="ARBA00022832"/>
    </source>
</evidence>
<dbReference type="InterPro" id="IPR029045">
    <property type="entry name" value="ClpP/crotonase-like_dom_sf"/>
</dbReference>
<dbReference type="Proteomes" id="UP001205740">
    <property type="component" value="Unassembled WGS sequence"/>
</dbReference>
<dbReference type="GO" id="GO:0016853">
    <property type="term" value="F:isomerase activity"/>
    <property type="evidence" value="ECO:0007669"/>
    <property type="project" value="UniProtKB-KW"/>
</dbReference>
<dbReference type="RefSeq" id="WP_253656367.1">
    <property type="nucleotide sequence ID" value="NZ_BAAAOE010000006.1"/>
</dbReference>
<reference evidence="6 7" key="1">
    <citation type="submission" date="2022-06" db="EMBL/GenBank/DDBJ databases">
        <title>Genomic Encyclopedia of Archaeal and Bacterial Type Strains, Phase II (KMG-II): from individual species to whole genera.</title>
        <authorList>
            <person name="Goeker M."/>
        </authorList>
    </citation>
    <scope>NUCLEOTIDE SEQUENCE [LARGE SCALE GENOMIC DNA]</scope>
    <source>
        <strain evidence="6 7">DSM 45037</strain>
    </source>
</reference>
<keyword evidence="7" id="KW-1185">Reference proteome</keyword>
<protein>
    <submittedName>
        <fullName evidence="6">2-(1,2-epoxy-1,2-dihydrophenyl)acetyl-CoA isomerase</fullName>
    </submittedName>
</protein>
<evidence type="ECO:0000256" key="5">
    <source>
        <dbReference type="RuleBase" id="RU003707"/>
    </source>
</evidence>
<organism evidence="6 7">
    <name type="scientific">Williamsia serinedens</name>
    <dbReference type="NCBI Taxonomy" id="391736"/>
    <lineage>
        <taxon>Bacteria</taxon>
        <taxon>Bacillati</taxon>
        <taxon>Actinomycetota</taxon>
        <taxon>Actinomycetes</taxon>
        <taxon>Mycobacteriales</taxon>
        <taxon>Nocardiaceae</taxon>
        <taxon>Williamsia</taxon>
    </lineage>
</organism>